<name>A0AAD8A5Z0_DIPPU</name>
<feature type="non-terminal residue" evidence="2">
    <location>
        <position position="1"/>
    </location>
</feature>
<feature type="region of interest" description="Disordered" evidence="1">
    <location>
        <begin position="1"/>
        <end position="98"/>
    </location>
</feature>
<evidence type="ECO:0000313" key="3">
    <source>
        <dbReference type="Proteomes" id="UP001233999"/>
    </source>
</evidence>
<gene>
    <name evidence="2" type="ORF">L9F63_027681</name>
</gene>
<evidence type="ECO:0000313" key="2">
    <source>
        <dbReference type="EMBL" id="KAJ9593077.1"/>
    </source>
</evidence>
<accession>A0AAD8A5Z0</accession>
<protein>
    <submittedName>
        <fullName evidence="2">Uncharacterized protein</fullName>
    </submittedName>
</protein>
<comment type="caution">
    <text evidence="2">The sequence shown here is derived from an EMBL/GenBank/DDBJ whole genome shotgun (WGS) entry which is preliminary data.</text>
</comment>
<keyword evidence="3" id="KW-1185">Reference proteome</keyword>
<evidence type="ECO:0000256" key="1">
    <source>
        <dbReference type="SAM" id="MobiDB-lite"/>
    </source>
</evidence>
<organism evidence="2 3">
    <name type="scientific">Diploptera punctata</name>
    <name type="common">Pacific beetle cockroach</name>
    <dbReference type="NCBI Taxonomy" id="6984"/>
    <lineage>
        <taxon>Eukaryota</taxon>
        <taxon>Metazoa</taxon>
        <taxon>Ecdysozoa</taxon>
        <taxon>Arthropoda</taxon>
        <taxon>Hexapoda</taxon>
        <taxon>Insecta</taxon>
        <taxon>Pterygota</taxon>
        <taxon>Neoptera</taxon>
        <taxon>Polyneoptera</taxon>
        <taxon>Dictyoptera</taxon>
        <taxon>Blattodea</taxon>
        <taxon>Blaberoidea</taxon>
        <taxon>Blaberidae</taxon>
        <taxon>Diplopterinae</taxon>
        <taxon>Diploptera</taxon>
    </lineage>
</organism>
<dbReference type="Proteomes" id="UP001233999">
    <property type="component" value="Unassembled WGS sequence"/>
</dbReference>
<dbReference type="EMBL" id="JASPKZ010003678">
    <property type="protein sequence ID" value="KAJ9593077.1"/>
    <property type="molecule type" value="Genomic_DNA"/>
</dbReference>
<reference evidence="2" key="2">
    <citation type="submission" date="2023-05" db="EMBL/GenBank/DDBJ databases">
        <authorList>
            <person name="Fouks B."/>
        </authorList>
    </citation>
    <scope>NUCLEOTIDE SEQUENCE</scope>
    <source>
        <strain evidence="2">Stay&amp;Tobe</strain>
        <tissue evidence="2">Testes</tissue>
    </source>
</reference>
<proteinExistence type="predicted"/>
<dbReference type="AlphaFoldDB" id="A0AAD8A5Z0"/>
<sequence>GMPPQGDMPSQGIPGMPPQGVSPHMIPGVMPPGGFDPNNPHVPHQPMPFDPGNHQVGGIPPHQHHQQYQDHRPGPGTATVDPNLTEFIPLPSGPQPPP</sequence>
<feature type="non-terminal residue" evidence="2">
    <location>
        <position position="98"/>
    </location>
</feature>
<reference evidence="2" key="1">
    <citation type="journal article" date="2023" name="IScience">
        <title>Live-bearing cockroach genome reveals convergent evolutionary mechanisms linked to viviparity in insects and beyond.</title>
        <authorList>
            <person name="Fouks B."/>
            <person name="Harrison M.C."/>
            <person name="Mikhailova A.A."/>
            <person name="Marchal E."/>
            <person name="English S."/>
            <person name="Carruthers M."/>
            <person name="Jennings E.C."/>
            <person name="Chiamaka E.L."/>
            <person name="Frigard R.A."/>
            <person name="Pippel M."/>
            <person name="Attardo G.M."/>
            <person name="Benoit J.B."/>
            <person name="Bornberg-Bauer E."/>
            <person name="Tobe S.S."/>
        </authorList>
    </citation>
    <scope>NUCLEOTIDE SEQUENCE</scope>
    <source>
        <strain evidence="2">Stay&amp;Tobe</strain>
    </source>
</reference>